<proteinExistence type="predicted"/>
<keyword evidence="2" id="KW-1185">Reference proteome</keyword>
<dbReference type="EMBL" id="JAODUP010000141">
    <property type="protein sequence ID" value="KAK2160055.1"/>
    <property type="molecule type" value="Genomic_DNA"/>
</dbReference>
<gene>
    <name evidence="1" type="ORF">LSH36_141g07027</name>
</gene>
<organism evidence="1 2">
    <name type="scientific">Paralvinella palmiformis</name>
    <dbReference type="NCBI Taxonomy" id="53620"/>
    <lineage>
        <taxon>Eukaryota</taxon>
        <taxon>Metazoa</taxon>
        <taxon>Spiralia</taxon>
        <taxon>Lophotrochozoa</taxon>
        <taxon>Annelida</taxon>
        <taxon>Polychaeta</taxon>
        <taxon>Sedentaria</taxon>
        <taxon>Canalipalpata</taxon>
        <taxon>Terebellida</taxon>
        <taxon>Terebelliformia</taxon>
        <taxon>Alvinellidae</taxon>
        <taxon>Paralvinella</taxon>
    </lineage>
</organism>
<name>A0AAD9JWL0_9ANNE</name>
<sequence length="96" mass="11122">MEFIERFNQDLWRNSDPDKHKGFTLYTVVRPQMITQKLYKYAVRQVRDDDDHCEFNMLTLDGASGKSDPLQSIRNVELLIRDGAIVGGLTSTESVW</sequence>
<evidence type="ECO:0000313" key="2">
    <source>
        <dbReference type="Proteomes" id="UP001208570"/>
    </source>
</evidence>
<dbReference type="Proteomes" id="UP001208570">
    <property type="component" value="Unassembled WGS sequence"/>
</dbReference>
<accession>A0AAD9JWL0</accession>
<evidence type="ECO:0000313" key="1">
    <source>
        <dbReference type="EMBL" id="KAK2160055.1"/>
    </source>
</evidence>
<dbReference type="AlphaFoldDB" id="A0AAD9JWL0"/>
<reference evidence="1" key="1">
    <citation type="journal article" date="2023" name="Mol. Biol. Evol.">
        <title>Third-Generation Sequencing Reveals the Adaptive Role of the Epigenome in Three Deep-Sea Polychaetes.</title>
        <authorList>
            <person name="Perez M."/>
            <person name="Aroh O."/>
            <person name="Sun Y."/>
            <person name="Lan Y."/>
            <person name="Juniper S.K."/>
            <person name="Young C.R."/>
            <person name="Angers B."/>
            <person name="Qian P.Y."/>
        </authorList>
    </citation>
    <scope>NUCLEOTIDE SEQUENCE</scope>
    <source>
        <strain evidence="1">P08H-3</strain>
    </source>
</reference>
<comment type="caution">
    <text evidence="1">The sequence shown here is derived from an EMBL/GenBank/DDBJ whole genome shotgun (WGS) entry which is preliminary data.</text>
</comment>
<protein>
    <submittedName>
        <fullName evidence="1">Uncharacterized protein</fullName>
    </submittedName>
</protein>